<protein>
    <recommendedName>
        <fullName evidence="5">Glycoside hydrolase family 5 domain-containing protein</fullName>
    </recommendedName>
</protein>
<comment type="caution">
    <text evidence="6">The sequence shown here is derived from an EMBL/GenBank/DDBJ whole genome shotgun (WGS) entry which is preliminary data.</text>
</comment>
<dbReference type="Pfam" id="PF00150">
    <property type="entry name" value="Cellulase"/>
    <property type="match status" value="1"/>
</dbReference>
<evidence type="ECO:0000256" key="1">
    <source>
        <dbReference type="ARBA" id="ARBA00005641"/>
    </source>
</evidence>
<dbReference type="InterPro" id="IPR001547">
    <property type="entry name" value="Glyco_hydro_5"/>
</dbReference>
<evidence type="ECO:0000313" key="7">
    <source>
        <dbReference type="Proteomes" id="UP001165060"/>
    </source>
</evidence>
<evidence type="ECO:0000256" key="3">
    <source>
        <dbReference type="ARBA" id="ARBA00023295"/>
    </source>
</evidence>
<comment type="similarity">
    <text evidence="1 4">Belongs to the glycosyl hydrolase 5 (cellulase A) family.</text>
</comment>
<keyword evidence="7" id="KW-1185">Reference proteome</keyword>
<evidence type="ECO:0000313" key="6">
    <source>
        <dbReference type="EMBL" id="GMI27509.1"/>
    </source>
</evidence>
<organism evidence="6 7">
    <name type="scientific">Tetraparma gracilis</name>
    <dbReference type="NCBI Taxonomy" id="2962635"/>
    <lineage>
        <taxon>Eukaryota</taxon>
        <taxon>Sar</taxon>
        <taxon>Stramenopiles</taxon>
        <taxon>Ochrophyta</taxon>
        <taxon>Bolidophyceae</taxon>
        <taxon>Parmales</taxon>
        <taxon>Triparmaceae</taxon>
        <taxon>Tetraparma</taxon>
    </lineage>
</organism>
<dbReference type="Gene3D" id="3.20.20.80">
    <property type="entry name" value="Glycosidases"/>
    <property type="match status" value="1"/>
</dbReference>
<dbReference type="PANTHER" id="PTHR37398">
    <property type="entry name" value="ENDO-BETA-1,4-MANNANASE"/>
    <property type="match status" value="1"/>
</dbReference>
<feature type="non-terminal residue" evidence="6">
    <location>
        <position position="358"/>
    </location>
</feature>
<keyword evidence="2 4" id="KW-0378">Hydrolase</keyword>
<dbReference type="SUPFAM" id="SSF51445">
    <property type="entry name" value="(Trans)glycosidases"/>
    <property type="match status" value="1"/>
</dbReference>
<evidence type="ECO:0000259" key="5">
    <source>
        <dbReference type="Pfam" id="PF00150"/>
    </source>
</evidence>
<feature type="domain" description="Glycoside hydrolase family 5" evidence="5">
    <location>
        <begin position="44"/>
        <end position="308"/>
    </location>
</feature>
<dbReference type="PANTHER" id="PTHR37398:SF3">
    <property type="entry name" value="GLYCOSIDE HYDROLASE FAMILY 5 DOMAIN-CONTAINING PROTEIN"/>
    <property type="match status" value="1"/>
</dbReference>
<gene>
    <name evidence="6" type="ORF">TeGR_g1480</name>
</gene>
<sequence length="358" mass="37739">MTMTTQNFVTVTNSTQLSYNSQPLFLSGANQAWLNYGNDFGESSSSACPLQDFVSEISAAGGNSVRIWLFTEGDSIPSFSSSGLTSPLDPSVVSDLKDYLDHAADENVFVTISLFNGALMRNQAVKDMFSDDEKLQSFVDSALTPLVEALSSYPALLGWEVLNEPEGSVAAGEANADPCFDTTILAGSGAGWAGTGLRMEDILRFTNRIAAAVHRADGKALVTTGAWSEFSATDAVLESGRGFFNFYKDECLVAAGGEEAGVLDFYQIHTYGYDGKFSPGSPFNNEASAFELSKPVVIGEFSAAKAGGDWTTGGLYEAAVALGYAGAWDWALVGGGEDGNDDADAAYEGMRAVRDAAG</sequence>
<proteinExistence type="inferred from homology"/>
<dbReference type="Proteomes" id="UP001165060">
    <property type="component" value="Unassembled WGS sequence"/>
</dbReference>
<evidence type="ECO:0000256" key="2">
    <source>
        <dbReference type="ARBA" id="ARBA00022801"/>
    </source>
</evidence>
<name>A0ABQ6MJ96_9STRA</name>
<reference evidence="6 7" key="1">
    <citation type="journal article" date="2023" name="Commun. Biol.">
        <title>Genome analysis of Parmales, the sister group of diatoms, reveals the evolutionary specialization of diatoms from phago-mixotrophs to photoautotrophs.</title>
        <authorList>
            <person name="Ban H."/>
            <person name="Sato S."/>
            <person name="Yoshikawa S."/>
            <person name="Yamada K."/>
            <person name="Nakamura Y."/>
            <person name="Ichinomiya M."/>
            <person name="Sato N."/>
            <person name="Blanc-Mathieu R."/>
            <person name="Endo H."/>
            <person name="Kuwata A."/>
            <person name="Ogata H."/>
        </authorList>
    </citation>
    <scope>NUCLEOTIDE SEQUENCE [LARGE SCALE GENOMIC DNA]</scope>
</reference>
<keyword evidence="3 4" id="KW-0326">Glycosidase</keyword>
<accession>A0ABQ6MJ96</accession>
<dbReference type="EMBL" id="BRYB01000312">
    <property type="protein sequence ID" value="GMI27509.1"/>
    <property type="molecule type" value="Genomic_DNA"/>
</dbReference>
<dbReference type="InterPro" id="IPR017853">
    <property type="entry name" value="GH"/>
</dbReference>
<evidence type="ECO:0000256" key="4">
    <source>
        <dbReference type="RuleBase" id="RU361153"/>
    </source>
</evidence>